<feature type="compositionally biased region" description="Basic and acidic residues" evidence="1">
    <location>
        <begin position="19"/>
        <end position="29"/>
    </location>
</feature>
<feature type="non-terminal residue" evidence="2">
    <location>
        <position position="82"/>
    </location>
</feature>
<feature type="non-terminal residue" evidence="2">
    <location>
        <position position="1"/>
    </location>
</feature>
<dbReference type="EMBL" id="JAQQBZ010000095">
    <property type="protein sequence ID" value="MFM0598554.1"/>
    <property type="molecule type" value="Genomic_DNA"/>
</dbReference>
<gene>
    <name evidence="2" type="ORF">PQQ68_36550</name>
</gene>
<comment type="caution">
    <text evidence="2">The sequence shown here is derived from an EMBL/GenBank/DDBJ whole genome shotgun (WGS) entry which is preliminary data.</text>
</comment>
<dbReference type="RefSeq" id="WP_408220351.1">
    <property type="nucleotide sequence ID" value="NZ_JAQQBZ010000095.1"/>
</dbReference>
<feature type="region of interest" description="Disordered" evidence="1">
    <location>
        <begin position="1"/>
        <end position="57"/>
    </location>
</feature>
<evidence type="ECO:0000256" key="1">
    <source>
        <dbReference type="SAM" id="MobiDB-lite"/>
    </source>
</evidence>
<dbReference type="Proteomes" id="UP001629367">
    <property type="component" value="Unassembled WGS sequence"/>
</dbReference>
<feature type="compositionally biased region" description="Polar residues" evidence="1">
    <location>
        <begin position="1"/>
        <end position="18"/>
    </location>
</feature>
<feature type="compositionally biased region" description="Polar residues" evidence="1">
    <location>
        <begin position="32"/>
        <end position="42"/>
    </location>
</feature>
<organism evidence="2 3">
    <name type="scientific">Paraburkholderia dilworthii</name>
    <dbReference type="NCBI Taxonomy" id="948106"/>
    <lineage>
        <taxon>Bacteria</taxon>
        <taxon>Pseudomonadati</taxon>
        <taxon>Pseudomonadota</taxon>
        <taxon>Betaproteobacteria</taxon>
        <taxon>Burkholderiales</taxon>
        <taxon>Burkholderiaceae</taxon>
        <taxon>Paraburkholderia</taxon>
    </lineage>
</organism>
<protein>
    <submittedName>
        <fullName evidence="2">Uncharacterized protein</fullName>
    </submittedName>
</protein>
<proteinExistence type="predicted"/>
<accession>A0ABW9DID3</accession>
<keyword evidence="3" id="KW-1185">Reference proteome</keyword>
<name>A0ABW9DID3_9BURK</name>
<reference evidence="2 3" key="1">
    <citation type="journal article" date="2024" name="Chem. Sci.">
        <title>Discovery of megapolipeptins by genome mining of a Burkholderiales bacteria collection.</title>
        <authorList>
            <person name="Paulo B.S."/>
            <person name="Recchia M.J.J."/>
            <person name="Lee S."/>
            <person name="Fergusson C.H."/>
            <person name="Romanowski S.B."/>
            <person name="Hernandez A."/>
            <person name="Krull N."/>
            <person name="Liu D.Y."/>
            <person name="Cavanagh H."/>
            <person name="Bos A."/>
            <person name="Gray C.A."/>
            <person name="Murphy B.T."/>
            <person name="Linington R.G."/>
            <person name="Eustaquio A.S."/>
        </authorList>
    </citation>
    <scope>NUCLEOTIDE SEQUENCE [LARGE SCALE GENOMIC DNA]</scope>
    <source>
        <strain evidence="2 3">RL17-335-BIF-A</strain>
    </source>
</reference>
<evidence type="ECO:0000313" key="2">
    <source>
        <dbReference type="EMBL" id="MFM0598554.1"/>
    </source>
</evidence>
<sequence>QLVNSESVIESLSQASETHQAESLKDGYDSLKSFTDATQNSVSGGGSGGNTAGGGTGNANAFKEPILLFATPAGIAMSTQKS</sequence>
<evidence type="ECO:0000313" key="3">
    <source>
        <dbReference type="Proteomes" id="UP001629367"/>
    </source>
</evidence>
<feature type="compositionally biased region" description="Gly residues" evidence="1">
    <location>
        <begin position="43"/>
        <end position="57"/>
    </location>
</feature>